<dbReference type="SUPFAM" id="SSF49265">
    <property type="entry name" value="Fibronectin type III"/>
    <property type="match status" value="3"/>
</dbReference>
<dbReference type="InterPro" id="IPR003598">
    <property type="entry name" value="Ig_sub2"/>
</dbReference>
<dbReference type="GO" id="GO:0030426">
    <property type="term" value="C:growth cone"/>
    <property type="evidence" value="ECO:0007669"/>
    <property type="project" value="UniProtKB-SubCell"/>
</dbReference>
<keyword evidence="11" id="KW-1015">Disulfide bond</keyword>
<feature type="domain" description="Fibronectin type-III" evidence="20">
    <location>
        <begin position="620"/>
        <end position="716"/>
    </location>
</feature>
<reference evidence="22" key="2">
    <citation type="journal article" date="2017" name="Sci. Adv.">
        <title>A tail of two voltages: Proteomic comparison of the three electric organs of the electric eel.</title>
        <authorList>
            <person name="Traeger L.L."/>
            <person name="Sabat G."/>
            <person name="Barrett-Wilt G.A."/>
            <person name="Wells G.B."/>
            <person name="Sussman M.R."/>
        </authorList>
    </citation>
    <scope>NUCLEOTIDE SEQUENCE [LARGE SCALE GENOMIC DNA]</scope>
</reference>
<feature type="domain" description="Fibronectin type-III" evidence="20">
    <location>
        <begin position="721"/>
        <end position="815"/>
    </location>
</feature>
<dbReference type="Pfam" id="PF13927">
    <property type="entry name" value="Ig_3"/>
    <property type="match status" value="3"/>
</dbReference>
<feature type="domain" description="Ig-like" evidence="19">
    <location>
        <begin position="143"/>
        <end position="233"/>
    </location>
</feature>
<dbReference type="GO" id="GO:0007420">
    <property type="term" value="P:brain development"/>
    <property type="evidence" value="ECO:0007669"/>
    <property type="project" value="TreeGrafter"/>
</dbReference>
<feature type="transmembrane region" description="Helical" evidence="18">
    <location>
        <begin position="1128"/>
        <end position="1149"/>
    </location>
</feature>
<dbReference type="GO" id="GO:0005886">
    <property type="term" value="C:plasma membrane"/>
    <property type="evidence" value="ECO:0007669"/>
    <property type="project" value="UniProtKB-SubCell"/>
</dbReference>
<feature type="domain" description="Fibronectin type-III" evidence="20">
    <location>
        <begin position="930"/>
        <end position="1025"/>
    </location>
</feature>
<dbReference type="SUPFAM" id="SSF48726">
    <property type="entry name" value="Immunoglobulin"/>
    <property type="match status" value="6"/>
</dbReference>
<dbReference type="GO" id="GO:0098632">
    <property type="term" value="F:cell-cell adhesion mediator activity"/>
    <property type="evidence" value="ECO:0007669"/>
    <property type="project" value="TreeGrafter"/>
</dbReference>
<feature type="domain" description="Ig-like" evidence="19">
    <location>
        <begin position="248"/>
        <end position="336"/>
    </location>
</feature>
<feature type="region of interest" description="Disordered" evidence="17">
    <location>
        <begin position="1156"/>
        <end position="1177"/>
    </location>
</feature>
<evidence type="ECO:0000256" key="7">
    <source>
        <dbReference type="ARBA" id="ARBA00022737"/>
    </source>
</evidence>
<organism evidence="21 22">
    <name type="scientific">Electrophorus electricus</name>
    <name type="common">Electric eel</name>
    <name type="synonym">Gymnotus electricus</name>
    <dbReference type="NCBI Taxonomy" id="8005"/>
    <lineage>
        <taxon>Eukaryota</taxon>
        <taxon>Metazoa</taxon>
        <taxon>Chordata</taxon>
        <taxon>Craniata</taxon>
        <taxon>Vertebrata</taxon>
        <taxon>Euteleostomi</taxon>
        <taxon>Actinopterygii</taxon>
        <taxon>Neopterygii</taxon>
        <taxon>Teleostei</taxon>
        <taxon>Ostariophysi</taxon>
        <taxon>Gymnotiformes</taxon>
        <taxon>Gymnotoidei</taxon>
        <taxon>Gymnotidae</taxon>
        <taxon>Electrophorus</taxon>
    </lineage>
</organism>
<proteinExistence type="inferred from homology"/>
<feature type="domain" description="Ig-like" evidence="19">
    <location>
        <begin position="522"/>
        <end position="613"/>
    </location>
</feature>
<evidence type="ECO:0000256" key="9">
    <source>
        <dbReference type="ARBA" id="ARBA00022989"/>
    </source>
</evidence>
<evidence type="ECO:0000256" key="8">
    <source>
        <dbReference type="ARBA" id="ARBA00022889"/>
    </source>
</evidence>
<reference evidence="21" key="4">
    <citation type="submission" date="2025-08" db="UniProtKB">
        <authorList>
            <consortium name="Ensembl"/>
        </authorList>
    </citation>
    <scope>IDENTIFICATION</scope>
</reference>
<dbReference type="PROSITE" id="PS00290">
    <property type="entry name" value="IG_MHC"/>
    <property type="match status" value="1"/>
</dbReference>
<dbReference type="FunFam" id="2.60.40.10:FF:000005">
    <property type="entry name" value="Neuronal cell adhesion molecule"/>
    <property type="match status" value="1"/>
</dbReference>
<evidence type="ECO:0000256" key="3">
    <source>
        <dbReference type="ARBA" id="ARBA00008588"/>
    </source>
</evidence>
<feature type="domain" description="Ig-like" evidence="19">
    <location>
        <begin position="53"/>
        <end position="139"/>
    </location>
</feature>
<evidence type="ECO:0000256" key="4">
    <source>
        <dbReference type="ARBA" id="ARBA00022475"/>
    </source>
</evidence>
<dbReference type="PANTHER" id="PTHR44170:SF36">
    <property type="entry name" value="L1 CELL ADHESION MOLECULE"/>
    <property type="match status" value="1"/>
</dbReference>
<dbReference type="InterPro" id="IPR036179">
    <property type="entry name" value="Ig-like_dom_sf"/>
</dbReference>
<feature type="compositionally biased region" description="Basic and acidic residues" evidence="17">
    <location>
        <begin position="1161"/>
        <end position="1177"/>
    </location>
</feature>
<dbReference type="Ensembl" id="ENSEEET00000001829.2">
    <property type="protein sequence ID" value="ENSEEEP00000001794.2"/>
    <property type="gene ID" value="ENSEEEG00000001141.2"/>
</dbReference>
<dbReference type="AlphaFoldDB" id="A0A4W4DR81"/>
<name>A0A4W4DR81_ELEEL</name>
<dbReference type="PROSITE" id="PS50835">
    <property type="entry name" value="IG_LIKE"/>
    <property type="match status" value="6"/>
</dbReference>
<reference evidence="21" key="5">
    <citation type="submission" date="2025-09" db="UniProtKB">
        <authorList>
            <consortium name="Ensembl"/>
        </authorList>
    </citation>
    <scope>IDENTIFICATION</scope>
</reference>
<dbReference type="FunFam" id="2.60.40.10:FF:000078">
    <property type="entry name" value="Neuronal cell adhesion molecule"/>
    <property type="match status" value="1"/>
</dbReference>
<feature type="region of interest" description="Disordered" evidence="17">
    <location>
        <begin position="1228"/>
        <end position="1272"/>
    </location>
</feature>
<dbReference type="Pfam" id="PF13882">
    <property type="entry name" value="Bravo_FIGEY"/>
    <property type="match status" value="1"/>
</dbReference>
<dbReference type="OMA" id="ISWESEI"/>
<keyword evidence="8" id="KW-0130">Cell adhesion</keyword>
<dbReference type="InterPro" id="IPR013783">
    <property type="entry name" value="Ig-like_fold"/>
</dbReference>
<dbReference type="CDD" id="cd00063">
    <property type="entry name" value="FN3"/>
    <property type="match status" value="5"/>
</dbReference>
<dbReference type="FunFam" id="2.60.40.10:FF:000367">
    <property type="entry name" value="Neural cell adhesion molecule L1-like protein"/>
    <property type="match status" value="1"/>
</dbReference>
<dbReference type="GeneTree" id="ENSGT00940000157506"/>
<dbReference type="PANTHER" id="PTHR44170">
    <property type="entry name" value="PROTEIN SIDEKICK"/>
    <property type="match status" value="1"/>
</dbReference>
<dbReference type="PROSITE" id="PS50853">
    <property type="entry name" value="FN3"/>
    <property type="match status" value="5"/>
</dbReference>
<feature type="domain" description="Ig-like" evidence="19">
    <location>
        <begin position="341"/>
        <end position="414"/>
    </location>
</feature>
<protein>
    <recommendedName>
        <fullName evidence="16">Neural cell adhesion molecule L1</fullName>
    </recommendedName>
</protein>
<keyword evidence="10 18" id="KW-0472">Membrane</keyword>
<dbReference type="InterPro" id="IPR003006">
    <property type="entry name" value="Ig/MHC_CS"/>
</dbReference>
<keyword evidence="14" id="KW-0393">Immunoglobulin domain</keyword>
<feature type="domain" description="Fibronectin type-III" evidence="20">
    <location>
        <begin position="820"/>
        <end position="926"/>
    </location>
</feature>
<evidence type="ECO:0000256" key="17">
    <source>
        <dbReference type="SAM" id="MobiDB-lite"/>
    </source>
</evidence>
<accession>A0A4W4DR81</accession>
<gene>
    <name evidence="21" type="primary">NRCAM</name>
</gene>
<dbReference type="FunFam" id="2.60.40.10:FF:000028">
    <property type="entry name" value="Neuronal cell adhesion molecule"/>
    <property type="match status" value="1"/>
</dbReference>
<dbReference type="SMART" id="SM00406">
    <property type="entry name" value="IGv"/>
    <property type="match status" value="3"/>
</dbReference>
<evidence type="ECO:0000256" key="15">
    <source>
        <dbReference type="ARBA" id="ARBA00060042"/>
    </source>
</evidence>
<keyword evidence="4" id="KW-1003">Cell membrane</keyword>
<keyword evidence="13" id="KW-0966">Cell projection</keyword>
<evidence type="ECO:0000256" key="5">
    <source>
        <dbReference type="ARBA" id="ARBA00022692"/>
    </source>
</evidence>
<dbReference type="SMART" id="SM00408">
    <property type="entry name" value="IGc2"/>
    <property type="match status" value="5"/>
</dbReference>
<feature type="region of interest" description="Disordered" evidence="17">
    <location>
        <begin position="709"/>
        <end position="730"/>
    </location>
</feature>
<evidence type="ECO:0000256" key="16">
    <source>
        <dbReference type="ARBA" id="ARBA00074488"/>
    </source>
</evidence>
<keyword evidence="6" id="KW-0732">Signal</keyword>
<evidence type="ECO:0000256" key="1">
    <source>
        <dbReference type="ARBA" id="ARBA00004251"/>
    </source>
</evidence>
<evidence type="ECO:0000256" key="13">
    <source>
        <dbReference type="ARBA" id="ARBA00023273"/>
    </source>
</evidence>
<dbReference type="InterPro" id="IPR003599">
    <property type="entry name" value="Ig_sub"/>
</dbReference>
<comment type="similarity">
    <text evidence="3">Belongs to the immunoglobulin superfamily. L1/neurofascin/NgCAM family.</text>
</comment>
<dbReference type="FunFam" id="2.60.40.10:FF:000057">
    <property type="entry name" value="neural cell adhesion molecule L1"/>
    <property type="match status" value="1"/>
</dbReference>
<feature type="compositionally biased region" description="Basic and acidic residues" evidence="17">
    <location>
        <begin position="1231"/>
        <end position="1243"/>
    </location>
</feature>
<feature type="domain" description="Ig-like" evidence="19">
    <location>
        <begin position="432"/>
        <end position="519"/>
    </location>
</feature>
<evidence type="ECO:0000256" key="10">
    <source>
        <dbReference type="ARBA" id="ARBA00023136"/>
    </source>
</evidence>
<reference evidence="22" key="1">
    <citation type="journal article" date="2014" name="Science">
        <title>Nonhuman genetics. Genomic basis for the convergent evolution of electric organs.</title>
        <authorList>
            <person name="Gallant J.R."/>
            <person name="Traeger L.L."/>
            <person name="Volkening J.D."/>
            <person name="Moffett H."/>
            <person name="Chen P.H."/>
            <person name="Novina C.D."/>
            <person name="Phillips G.N.Jr."/>
            <person name="Anand R."/>
            <person name="Wells G.B."/>
            <person name="Pinch M."/>
            <person name="Guth R."/>
            <person name="Unguez G.A."/>
            <person name="Albert J.S."/>
            <person name="Zakon H.H."/>
            <person name="Samanta M.P."/>
            <person name="Sussman M.R."/>
        </authorList>
    </citation>
    <scope>NUCLEOTIDE SEQUENCE [LARGE SCALE GENOMIC DNA]</scope>
</reference>
<dbReference type="InterPro" id="IPR013098">
    <property type="entry name" value="Ig_I-set"/>
</dbReference>
<evidence type="ECO:0000313" key="21">
    <source>
        <dbReference type="Ensembl" id="ENSEEEP00000001794.2"/>
    </source>
</evidence>
<evidence type="ECO:0000256" key="11">
    <source>
        <dbReference type="ARBA" id="ARBA00023157"/>
    </source>
</evidence>
<keyword evidence="12" id="KW-0325">Glycoprotein</keyword>
<dbReference type="FunFam" id="2.60.40.10:FF:002563">
    <property type="entry name" value="Neural cell adhesion molecule L1"/>
    <property type="match status" value="1"/>
</dbReference>
<comment type="subcellular location">
    <subcellularLocation>
        <location evidence="1">Cell membrane</location>
        <topology evidence="1">Single-pass type I membrane protein</topology>
    </subcellularLocation>
    <subcellularLocation>
        <location evidence="2">Cell projection</location>
        <location evidence="2">Growth cone</location>
    </subcellularLocation>
</comment>
<evidence type="ECO:0000256" key="12">
    <source>
        <dbReference type="ARBA" id="ARBA00023180"/>
    </source>
</evidence>
<dbReference type="InterPro" id="IPR013106">
    <property type="entry name" value="Ig_V-set"/>
</dbReference>
<evidence type="ECO:0000313" key="22">
    <source>
        <dbReference type="Proteomes" id="UP000314983"/>
    </source>
</evidence>
<evidence type="ECO:0000259" key="20">
    <source>
        <dbReference type="PROSITE" id="PS50853"/>
    </source>
</evidence>
<dbReference type="FunFam" id="2.60.40.10:FF:000347">
    <property type="entry name" value="Neuronal cell adhesion molecule"/>
    <property type="match status" value="1"/>
</dbReference>
<feature type="domain" description="Fibronectin type-III" evidence="20">
    <location>
        <begin position="1026"/>
        <end position="1119"/>
    </location>
</feature>
<reference evidence="21" key="3">
    <citation type="submission" date="2020-05" db="EMBL/GenBank/DDBJ databases">
        <title>Electrophorus electricus (electric eel) genome, fEleEle1, primary haplotype.</title>
        <authorList>
            <person name="Myers G."/>
            <person name="Meyer A."/>
            <person name="Fedrigo O."/>
            <person name="Formenti G."/>
            <person name="Rhie A."/>
            <person name="Tracey A."/>
            <person name="Sims Y."/>
            <person name="Jarvis E.D."/>
        </authorList>
    </citation>
    <scope>NUCLEOTIDE SEQUENCE [LARGE SCALE GENOMIC DNA]</scope>
</reference>
<dbReference type="InterPro" id="IPR036116">
    <property type="entry name" value="FN3_sf"/>
</dbReference>
<dbReference type="InterPro" id="IPR026966">
    <property type="entry name" value="Neurofascin/L1/NrCAM_C"/>
</dbReference>
<evidence type="ECO:0000259" key="19">
    <source>
        <dbReference type="PROSITE" id="PS50835"/>
    </source>
</evidence>
<evidence type="ECO:0000256" key="2">
    <source>
        <dbReference type="ARBA" id="ARBA00004624"/>
    </source>
</evidence>
<dbReference type="InterPro" id="IPR007110">
    <property type="entry name" value="Ig-like_dom"/>
</dbReference>
<sequence length="1272" mass="142331">MNTYKDKYVYVQSHMNIHTFTDRLFHLTLIYTTDILACVNCNPLWNFSVVSQPPVITFQTESYTAFYLDDIYLTCEATGNPTPQYRWVKDGELLEEDLYITGVLTADSENELKFYQGKYRCYAYNELGTAESELIELITESTPTLPKEKRVHKTVTEGESVVLSCNPPESSVRPQIHWMDKKLHHIQQSERVTIGLDANLYFANTLLRDTRNDYSCNAQYIPARTILPKEPISLNVTPSNSVVRNRPPQLYRPEGLHTQYLALRGHSLTLECIPHGLPTPNVIWERKDGPLSPINTSKLNFHRHLWIKNISESDEGEYTCTASNTEGSITHTYTVTVEAAPYWTKVTQSQLYAPGEKVLLDCQAKGIPTPHVTWKINGMLISAKEPRRTLSGHTLTLMDVQYSDTAVYQCEASNQHGTILFNIYVHVIELPPQILTAPGQDYRLTEGMTARLDCVTFGSPQPQISWESEIIGPALSSPKMSQLTNGTLQIVNVSREDTGTYRCSVRHSDLSVTAHLKVMNRTQITNPPKDLLVLRGESAILHCQFHVDVQLLDPTVQWRKDNQKIAQSPQDNKYMIFENASLKISTVHSTDTGRYTCEIITKLDTDSANGSITVVDKPEAPHSLQLSDRKGHSVTLSWLAGNDNNSPVLEYVIQMKEDLHSKPGSWMELRRVPGEIRHVEIHLHPYLTYHFRVAAVNEIGTGKLSVPSDPYTTPAAKPDLNPQNVRSESTDPDSMAIAWEEIDARHFNGPGFRYKVSWREASSTDSKWQHTFVSHPPFTVNNTGTFTAFEIKVQAENAKGSAPSPAPSIGHSGEDTPLDAPTDVSITQLNSTACSVRWSPVSRESVRGHLLGYKIYLRRLGSKGSSYHHGKRRREEQTFLVLGDRKEEEILTNLEFYSDYELSVRALNGKGEGPHSELVHFSTPEGAPGPPSFLRFESPSETELTLFWRHPLKTNGVLKGYVLQYQEFQENIPSTLQMVNIDPEATSFRLGYLEPRGHYLFYLSAFTSAGEGEAVKFTGTTLLDGVPPTSVNMTIGETAVNLSWVPGDRHRNVGFAIHYLIKNAGGEWEESEQVNSTQGFYQLQGLKPGTHYILEIRLYNATYWSQDLMTSGPGRLLEVQSGFATQGWFIGLISALVLLLLIFIILCLIKKSKGGKYSVNSKEEGQVDSEARPMKDETFGEYRDNEEKRSASQHSLCVQSNRASDDSLAEYGGSVDIQFNEDGSFIGQYSGRRDAHGHGDHDSSGTASPINPNMPPPSISFPSSVTGILGGN</sequence>
<keyword evidence="9 18" id="KW-1133">Transmembrane helix</keyword>
<keyword evidence="22" id="KW-1185">Reference proteome</keyword>
<comment type="function">
    <text evidence="15">Neural cell adhesion molecule involved in the dynamics of cell adhesion and in the generation of transmembrane signals at tyrosine kinase receptors. During brain development, critical in multiple processes, including neuronal migration, axonal growth and fasciculation, and synaptogenesis. In the mature brain, plays a role in the dynamics of neuronal structure and function, including synaptic plasticity.</text>
</comment>
<dbReference type="InterPro" id="IPR003961">
    <property type="entry name" value="FN3_dom"/>
</dbReference>
<dbReference type="STRING" id="8005.ENSEEEP00000001794"/>
<keyword evidence="5 18" id="KW-0812">Transmembrane</keyword>
<dbReference type="Pfam" id="PF07679">
    <property type="entry name" value="I-set"/>
    <property type="match status" value="2"/>
</dbReference>
<keyword evidence="7" id="KW-0677">Repeat</keyword>
<dbReference type="GO" id="GO:0007411">
    <property type="term" value="P:axon guidance"/>
    <property type="evidence" value="ECO:0007669"/>
    <property type="project" value="TreeGrafter"/>
</dbReference>
<dbReference type="Gene3D" id="2.60.40.10">
    <property type="entry name" value="Immunoglobulins"/>
    <property type="match status" value="11"/>
</dbReference>
<dbReference type="Pfam" id="PF00041">
    <property type="entry name" value="fn3"/>
    <property type="match status" value="4"/>
</dbReference>
<evidence type="ECO:0000256" key="14">
    <source>
        <dbReference type="ARBA" id="ARBA00023319"/>
    </source>
</evidence>
<dbReference type="Proteomes" id="UP000314983">
    <property type="component" value="Chromosome 24"/>
</dbReference>
<evidence type="ECO:0000256" key="18">
    <source>
        <dbReference type="SAM" id="Phobius"/>
    </source>
</evidence>
<dbReference type="SMART" id="SM00060">
    <property type="entry name" value="FN3"/>
    <property type="match status" value="5"/>
</dbReference>
<dbReference type="SMART" id="SM00409">
    <property type="entry name" value="IG"/>
    <property type="match status" value="6"/>
</dbReference>
<evidence type="ECO:0000256" key="6">
    <source>
        <dbReference type="ARBA" id="ARBA00022729"/>
    </source>
</evidence>